<dbReference type="Proteomes" id="UP000198937">
    <property type="component" value="Unassembled WGS sequence"/>
</dbReference>
<evidence type="ECO:0000313" key="2">
    <source>
        <dbReference type="Proteomes" id="UP000198937"/>
    </source>
</evidence>
<name>A0A1C6UEY1_9ACTN</name>
<gene>
    <name evidence="1" type="ORF">GA0070617_2099</name>
</gene>
<accession>A0A1C6UEY1</accession>
<dbReference type="RefSeq" id="WP_091435863.1">
    <property type="nucleotide sequence ID" value="NZ_BMMJ01000004.1"/>
</dbReference>
<dbReference type="AlphaFoldDB" id="A0A1C6UEY1"/>
<sequence>MSGSTPKYLRLTLDVQLGERNQHANRINQAADAAIAAATEALEENLLEGSIVNVEQGVEFSYRWIARTSWLGGTAASEEDEL</sequence>
<dbReference type="EMBL" id="FMIA01000002">
    <property type="protein sequence ID" value="SCL52518.1"/>
    <property type="molecule type" value="Genomic_DNA"/>
</dbReference>
<protein>
    <submittedName>
        <fullName evidence="1">Uncharacterized protein</fullName>
    </submittedName>
</protein>
<reference evidence="1 2" key="1">
    <citation type="submission" date="2016-06" db="EMBL/GenBank/DDBJ databases">
        <authorList>
            <person name="Kjaerup R.B."/>
            <person name="Dalgaard T.S."/>
            <person name="Juul-Madsen H.R."/>
        </authorList>
    </citation>
    <scope>NUCLEOTIDE SEQUENCE [LARGE SCALE GENOMIC DNA]</scope>
    <source>
        <strain evidence="1 2">DSM 45577</strain>
    </source>
</reference>
<proteinExistence type="predicted"/>
<organism evidence="1 2">
    <name type="scientific">Micromonospora yangpuensis</name>
    <dbReference type="NCBI Taxonomy" id="683228"/>
    <lineage>
        <taxon>Bacteria</taxon>
        <taxon>Bacillati</taxon>
        <taxon>Actinomycetota</taxon>
        <taxon>Actinomycetes</taxon>
        <taxon>Micromonosporales</taxon>
        <taxon>Micromonosporaceae</taxon>
        <taxon>Micromonospora</taxon>
    </lineage>
</organism>
<keyword evidence="2" id="KW-1185">Reference proteome</keyword>
<evidence type="ECO:0000313" key="1">
    <source>
        <dbReference type="EMBL" id="SCL52518.1"/>
    </source>
</evidence>